<gene>
    <name evidence="1" type="ORF">FOT72_10940</name>
</gene>
<evidence type="ECO:0000313" key="1">
    <source>
        <dbReference type="EMBL" id="MBE0128512.1"/>
    </source>
</evidence>
<comment type="caution">
    <text evidence="1">The sequence shown here is derived from an EMBL/GenBank/DDBJ whole genome shotgun (WGS) entry which is preliminary data.</text>
</comment>
<accession>A0A8I0MKG9</accession>
<reference evidence="1" key="1">
    <citation type="submission" date="2019-07" db="EMBL/GenBank/DDBJ databases">
        <title>KPC-2 carbapenem resistent Enterobacterales isolates from Germany.</title>
        <authorList>
            <person name="Yao Y."/>
            <person name="Falgenhauer L."/>
            <person name="Imirzalioglu C."/>
            <person name="Chakraborty T."/>
        </authorList>
    </citation>
    <scope>NUCLEOTIDE SEQUENCE</scope>
    <source>
        <strain evidence="1">CA13304</strain>
    </source>
</reference>
<protein>
    <submittedName>
        <fullName evidence="1">Neuraminidase</fullName>
    </submittedName>
</protein>
<proteinExistence type="predicted"/>
<dbReference type="EMBL" id="VKME01000008">
    <property type="protein sequence ID" value="MBE0128512.1"/>
    <property type="molecule type" value="Genomic_DNA"/>
</dbReference>
<dbReference type="AlphaFoldDB" id="A0A8I0MKG9"/>
<dbReference type="Proteomes" id="UP000656723">
    <property type="component" value="Unassembled WGS sequence"/>
</dbReference>
<name>A0A8I0MKG9_CITAM</name>
<sequence length="53" mass="5881">MKDRTAPTLSTDCANKLNTNCVKIRFSSHVKAVNRNSSRGFSQLSHLSVDNMV</sequence>
<evidence type="ECO:0000313" key="2">
    <source>
        <dbReference type="Proteomes" id="UP000656723"/>
    </source>
</evidence>
<organism evidence="1 2">
    <name type="scientific">Citrobacter amalonaticus</name>
    <dbReference type="NCBI Taxonomy" id="35703"/>
    <lineage>
        <taxon>Bacteria</taxon>
        <taxon>Pseudomonadati</taxon>
        <taxon>Pseudomonadota</taxon>
        <taxon>Gammaproteobacteria</taxon>
        <taxon>Enterobacterales</taxon>
        <taxon>Enterobacteriaceae</taxon>
        <taxon>Citrobacter</taxon>
    </lineage>
</organism>